<name>W2ZQB1_PHYNI</name>
<keyword evidence="4 6" id="KW-1133">Transmembrane helix</keyword>
<dbReference type="PANTHER" id="PTHR42770">
    <property type="entry name" value="AMINO ACID TRANSPORTER-RELATED"/>
    <property type="match status" value="1"/>
</dbReference>
<evidence type="ECO:0000256" key="5">
    <source>
        <dbReference type="ARBA" id="ARBA00023136"/>
    </source>
</evidence>
<evidence type="ECO:0000313" key="8">
    <source>
        <dbReference type="Proteomes" id="UP000018948"/>
    </source>
</evidence>
<dbReference type="OrthoDB" id="3900342at2759"/>
<dbReference type="PANTHER" id="PTHR42770:SF7">
    <property type="entry name" value="MEMBRANE PROTEIN"/>
    <property type="match status" value="1"/>
</dbReference>
<evidence type="ECO:0008006" key="9">
    <source>
        <dbReference type="Google" id="ProtNLM"/>
    </source>
</evidence>
<accession>W2ZQB1</accession>
<keyword evidence="5 6" id="KW-0472">Membrane</keyword>
<comment type="caution">
    <text evidence="7">The sequence shown here is derived from an EMBL/GenBank/DDBJ whole genome shotgun (WGS) entry which is preliminary data.</text>
</comment>
<dbReference type="Gene3D" id="1.20.1740.10">
    <property type="entry name" value="Amino acid/polyamine transporter I"/>
    <property type="match status" value="1"/>
</dbReference>
<keyword evidence="3 6" id="KW-0812">Transmembrane</keyword>
<organism evidence="7 8">
    <name type="scientific">Phytophthora nicotianae P10297</name>
    <dbReference type="NCBI Taxonomy" id="1317064"/>
    <lineage>
        <taxon>Eukaryota</taxon>
        <taxon>Sar</taxon>
        <taxon>Stramenopiles</taxon>
        <taxon>Oomycota</taxon>
        <taxon>Peronosporomycetes</taxon>
        <taxon>Peronosporales</taxon>
        <taxon>Peronosporaceae</taxon>
        <taxon>Phytophthora</taxon>
    </lineage>
</organism>
<dbReference type="AlphaFoldDB" id="W2ZQB1"/>
<evidence type="ECO:0000313" key="7">
    <source>
        <dbReference type="EMBL" id="ETP48404.1"/>
    </source>
</evidence>
<reference evidence="7 8" key="1">
    <citation type="submission" date="2013-11" db="EMBL/GenBank/DDBJ databases">
        <title>The Genome Sequence of Phytophthora parasitica P10297.</title>
        <authorList>
            <consortium name="The Broad Institute Genomics Platform"/>
            <person name="Russ C."/>
            <person name="Tyler B."/>
            <person name="Panabieres F."/>
            <person name="Shan W."/>
            <person name="Tripathy S."/>
            <person name="Grunwald N."/>
            <person name="Machado M."/>
            <person name="Johnson C.S."/>
            <person name="Walker B."/>
            <person name="Young S.K."/>
            <person name="Zeng Q."/>
            <person name="Gargeya S."/>
            <person name="Fitzgerald M."/>
            <person name="Haas B."/>
            <person name="Abouelleil A."/>
            <person name="Allen A.W."/>
            <person name="Alvarado L."/>
            <person name="Arachchi H.M."/>
            <person name="Berlin A.M."/>
            <person name="Chapman S.B."/>
            <person name="Gainer-Dewar J."/>
            <person name="Goldberg J."/>
            <person name="Griggs A."/>
            <person name="Gujja S."/>
            <person name="Hansen M."/>
            <person name="Howarth C."/>
            <person name="Imamovic A."/>
            <person name="Ireland A."/>
            <person name="Larimer J."/>
            <person name="McCowan C."/>
            <person name="Murphy C."/>
            <person name="Pearson M."/>
            <person name="Poon T.W."/>
            <person name="Priest M."/>
            <person name="Roberts A."/>
            <person name="Saif S."/>
            <person name="Shea T."/>
            <person name="Sisk P."/>
            <person name="Sykes S."/>
            <person name="Wortman J."/>
            <person name="Nusbaum C."/>
            <person name="Birren B."/>
        </authorList>
    </citation>
    <scope>NUCLEOTIDE SEQUENCE [LARGE SCALE GENOMIC DNA]</scope>
    <source>
        <strain evidence="7 8">P10297</strain>
    </source>
</reference>
<feature type="transmembrane region" description="Helical" evidence="6">
    <location>
        <begin position="300"/>
        <end position="326"/>
    </location>
</feature>
<dbReference type="InterPro" id="IPR002293">
    <property type="entry name" value="AA/rel_permease1"/>
</dbReference>
<dbReference type="GO" id="GO:0022857">
    <property type="term" value="F:transmembrane transporter activity"/>
    <property type="evidence" value="ECO:0007669"/>
    <property type="project" value="InterPro"/>
</dbReference>
<feature type="transmembrane region" description="Helical" evidence="6">
    <location>
        <begin position="176"/>
        <end position="196"/>
    </location>
</feature>
<gene>
    <name evidence="7" type="ORF">F442_05834</name>
</gene>
<feature type="transmembrane region" description="Helical" evidence="6">
    <location>
        <begin position="107"/>
        <end position="134"/>
    </location>
</feature>
<keyword evidence="2" id="KW-1003">Cell membrane</keyword>
<feature type="transmembrane region" description="Helical" evidence="6">
    <location>
        <begin position="246"/>
        <end position="265"/>
    </location>
</feature>
<feature type="transmembrane region" description="Helical" evidence="6">
    <location>
        <begin position="65"/>
        <end position="86"/>
    </location>
</feature>
<feature type="transmembrane region" description="Helical" evidence="6">
    <location>
        <begin position="347"/>
        <end position="368"/>
    </location>
</feature>
<evidence type="ECO:0000256" key="1">
    <source>
        <dbReference type="ARBA" id="ARBA00004651"/>
    </source>
</evidence>
<evidence type="ECO:0000256" key="4">
    <source>
        <dbReference type="ARBA" id="ARBA00022989"/>
    </source>
</evidence>
<proteinExistence type="predicted"/>
<sequence length="488" mass="53198">MLLQRFWHRKAKAYLELSLPHQFMPSDSARYAKAPHLWALGVGAVVSGDFFGWQSGLVAGFDGLLIILAFVTVLYVLLAFSIAELSTTVPSGGGPYIFALHAIGPRAAFFAGLAESLKVVITCAVVVTGISSYMNQLLSLSSDYGPIWWFVFYVSFVSLNIVGIEMTFRVQAFTTVVSVLILLVFYIGAATKVSYTEWVADRDWKFPNGWDGAVEGYSFALWFYLGIEELPLAVEATINPERNMPIGLMSSILTLVVLAFCTVIFNSTIYPGADEIYNSSSPLLTGYESVFGDNGTTSSFSWMLILGLIASFHSFVFCMGQLLYAIARDGYLPHVLTTLHPTRGTMYASLIAGSSIGFMVVLVLHFIIGDTRLGSVLINLALIGAVTSYCFQLTSFIRLRINEPDRVRPYRSPFGVTGAVVSLALCVAGMVSIIYSGTSSNEFLASIIVAILYFGVGAVYFLMRVQPRLAASTPKMRENLLSSASSKV</sequence>
<dbReference type="Pfam" id="PF13520">
    <property type="entry name" value="AA_permease_2"/>
    <property type="match status" value="1"/>
</dbReference>
<evidence type="ECO:0000256" key="3">
    <source>
        <dbReference type="ARBA" id="ARBA00022692"/>
    </source>
</evidence>
<feature type="transmembrane region" description="Helical" evidence="6">
    <location>
        <begin position="414"/>
        <end position="437"/>
    </location>
</feature>
<evidence type="ECO:0000256" key="6">
    <source>
        <dbReference type="SAM" id="Phobius"/>
    </source>
</evidence>
<comment type="subcellular location">
    <subcellularLocation>
        <location evidence="1">Cell membrane</location>
        <topology evidence="1">Multi-pass membrane protein</topology>
    </subcellularLocation>
</comment>
<feature type="transmembrane region" description="Helical" evidence="6">
    <location>
        <begin position="374"/>
        <end position="393"/>
    </location>
</feature>
<dbReference type="Proteomes" id="UP000018948">
    <property type="component" value="Unassembled WGS sequence"/>
</dbReference>
<dbReference type="InterPro" id="IPR050367">
    <property type="entry name" value="APC_superfamily"/>
</dbReference>
<evidence type="ECO:0000256" key="2">
    <source>
        <dbReference type="ARBA" id="ARBA00022475"/>
    </source>
</evidence>
<feature type="transmembrane region" description="Helical" evidence="6">
    <location>
        <begin position="443"/>
        <end position="463"/>
    </location>
</feature>
<protein>
    <recommendedName>
        <fullName evidence="9">Amino acid permease/ SLC12A domain-containing protein</fullName>
    </recommendedName>
</protein>
<feature type="transmembrane region" description="Helical" evidence="6">
    <location>
        <begin position="34"/>
        <end position="53"/>
    </location>
</feature>
<feature type="transmembrane region" description="Helical" evidence="6">
    <location>
        <begin position="216"/>
        <end position="234"/>
    </location>
</feature>
<dbReference type="GO" id="GO:0005886">
    <property type="term" value="C:plasma membrane"/>
    <property type="evidence" value="ECO:0007669"/>
    <property type="project" value="UniProtKB-SubCell"/>
</dbReference>
<dbReference type="PIRSF" id="PIRSF006060">
    <property type="entry name" value="AA_transporter"/>
    <property type="match status" value="1"/>
</dbReference>
<dbReference type="EMBL" id="ANIY01001243">
    <property type="protein sequence ID" value="ETP48404.1"/>
    <property type="molecule type" value="Genomic_DNA"/>
</dbReference>
<feature type="transmembrane region" description="Helical" evidence="6">
    <location>
        <begin position="146"/>
        <end position="164"/>
    </location>
</feature>